<proteinExistence type="predicted"/>
<protein>
    <submittedName>
        <fullName evidence="3">Repeat domain-containing protein</fullName>
    </submittedName>
</protein>
<evidence type="ECO:0000313" key="4">
    <source>
        <dbReference type="Proteomes" id="UP000198280"/>
    </source>
</evidence>
<dbReference type="PANTHER" id="PTHR44103">
    <property type="entry name" value="PROPROTEIN CONVERTASE P"/>
    <property type="match status" value="1"/>
</dbReference>
<dbReference type="Pfam" id="PF13860">
    <property type="entry name" value="FlgD_ig"/>
    <property type="match status" value="1"/>
</dbReference>
<evidence type="ECO:0000256" key="1">
    <source>
        <dbReference type="ARBA" id="ARBA00022729"/>
    </source>
</evidence>
<evidence type="ECO:0000313" key="3">
    <source>
        <dbReference type="EMBL" id="SNS05008.1"/>
    </source>
</evidence>
<dbReference type="Proteomes" id="UP000198280">
    <property type="component" value="Unassembled WGS sequence"/>
</dbReference>
<dbReference type="Gene3D" id="2.130.10.130">
    <property type="entry name" value="Integrin alpha, N-terminal"/>
    <property type="match status" value="2"/>
</dbReference>
<dbReference type="Pfam" id="PF13517">
    <property type="entry name" value="FG-GAP_3"/>
    <property type="match status" value="1"/>
</dbReference>
<dbReference type="InterPro" id="IPR025965">
    <property type="entry name" value="FlgD/Vpr_Ig-like"/>
</dbReference>
<dbReference type="SUPFAM" id="SSF69318">
    <property type="entry name" value="Integrin alpha N-terminal domain"/>
    <property type="match status" value="1"/>
</dbReference>
<name>A0A239BC47_9ACTN</name>
<dbReference type="InterPro" id="IPR013517">
    <property type="entry name" value="FG-GAP"/>
</dbReference>
<keyword evidence="1" id="KW-0732">Signal</keyword>
<organism evidence="3 4">
    <name type="scientific">Actinacidiphila glaucinigra</name>
    <dbReference type="NCBI Taxonomy" id="235986"/>
    <lineage>
        <taxon>Bacteria</taxon>
        <taxon>Bacillati</taxon>
        <taxon>Actinomycetota</taxon>
        <taxon>Actinomycetes</taxon>
        <taxon>Kitasatosporales</taxon>
        <taxon>Streptomycetaceae</taxon>
        <taxon>Actinacidiphila</taxon>
    </lineage>
</organism>
<accession>A0A239BC47</accession>
<feature type="domain" description="FlgD/Vpr Ig-like" evidence="2">
    <location>
        <begin position="702"/>
        <end position="763"/>
    </location>
</feature>
<dbReference type="SUPFAM" id="SSF82171">
    <property type="entry name" value="DPP6 N-terminal domain-like"/>
    <property type="match status" value="1"/>
</dbReference>
<reference evidence="3 4" key="1">
    <citation type="submission" date="2017-06" db="EMBL/GenBank/DDBJ databases">
        <authorList>
            <person name="Kim H.J."/>
            <person name="Triplett B.A."/>
        </authorList>
    </citation>
    <scope>NUCLEOTIDE SEQUENCE [LARGE SCALE GENOMIC DNA]</scope>
    <source>
        <strain evidence="3 4">CGMCC 4.1858</strain>
    </source>
</reference>
<dbReference type="AlphaFoldDB" id="A0A239BC47"/>
<dbReference type="PANTHER" id="PTHR44103:SF1">
    <property type="entry name" value="PROPROTEIN CONVERTASE P"/>
    <property type="match status" value="1"/>
</dbReference>
<dbReference type="InterPro" id="IPR028994">
    <property type="entry name" value="Integrin_alpha_N"/>
</dbReference>
<keyword evidence="4" id="KW-1185">Reference proteome</keyword>
<gene>
    <name evidence="3" type="ORF">SAMN05216252_102508</name>
</gene>
<sequence length="1038" mass="107864">MSRMGTSTSDRVRTTGLSARPRTLAAAAIVLLGAGLGPVALPAAADSGTPAEAVFPAGVRSAPLGDTLYTAGGSGFLHTQEGKGEYLWTDFASGRTEPLTAMTALVNSGLMGFPASKSMSVVDLANGERVVTALPTGRFITGAFTMSEVLTYEKPAGGTITGLHLLRAAEGQVTDVALPADALPEGYTSIRTVAQDLRGAVLELGGGPSGKRLVLVDYATGAVTGLFASLAAPPSRIALSADRVLGWFGSAGALNAWVVPRADTAAEPRAVAIPPLEGASFQPVVTLALAGDWIVVARARDPLSSRPGRTLTAVPVGGGEARTLLTYATNQLVTAADGSVLVVGGAGVTDWAVRRVTASGAEPVVTDVLPLHAVNARVDGLALGAGKLSVASDADGSSLRSLYGFDLAPTGAPEPGPRALLFPLHNWYKPCQAGSDCVELHALGNGHIAYADHGDSVNSPRTPSSLASVVLPNTGNRIVDSSGRYTVVDDGTQGKQYVGDFEQHRENNVTLTRTTTAASVWGTGLWKPGPVKGTVDVFDLKTRKTSSAVDVGAGCVPQELQTVGRWVYWSCGPAGKAGVWDRIGKKSIAVPSGEALLGDGFLVRHDRAAGKLLLTDFHGGAGTAAVTGEFADLPAEDGLVSDRRINWTVDKYGGDVAFVDAGNRIHVKRVGVPRSPVTSIEATTDDYSNLLWSPPQNVWHGTWQLSRPPVGWSLTFRNAAGKAVRTIRGTAHEGAQIATTWNGRDDRGAVVPGGRHTWSLAADPGDGSGFRTVSSGAVQLAGAKSAWRDFNGDGTGELVGLTTSGTLRHLGFDLNGGVAMSSSKGWNTGYRFVPFGDLDGDGCADMLVRTTSGALYRYSGRCGGSVSTAGPKLSMGTGFQAFDVLTSPGDLSGDGRPDLVVRKTSTSDVWLYKATSSGRLASRVKLASKWTGYKKIVGAGDLNGDGFGDLLVQDKANVLWRYNGDGKGHLKARVKLASKWGADYNVVAGAGDITADGRMDLLVRDTKNRVWLYKGNGKGAFGARKLLMDGISGYKTLS</sequence>
<dbReference type="EMBL" id="FZOF01000002">
    <property type="protein sequence ID" value="SNS05008.1"/>
    <property type="molecule type" value="Genomic_DNA"/>
</dbReference>
<evidence type="ECO:0000259" key="2">
    <source>
        <dbReference type="Pfam" id="PF13860"/>
    </source>
</evidence>